<organism evidence="1 2">
    <name type="scientific">Saonia flava</name>
    <dbReference type="NCBI Taxonomy" id="523696"/>
    <lineage>
        <taxon>Bacteria</taxon>
        <taxon>Pseudomonadati</taxon>
        <taxon>Bacteroidota</taxon>
        <taxon>Flavobacteriia</taxon>
        <taxon>Flavobacteriales</taxon>
        <taxon>Flavobacteriaceae</taxon>
        <taxon>Saonia</taxon>
    </lineage>
</organism>
<dbReference type="Pfam" id="PF12864">
    <property type="entry name" value="DUF3822"/>
    <property type="match status" value="1"/>
</dbReference>
<dbReference type="Proteomes" id="UP000590442">
    <property type="component" value="Unassembled WGS sequence"/>
</dbReference>
<reference evidence="1 2" key="1">
    <citation type="submission" date="2020-03" db="EMBL/GenBank/DDBJ databases">
        <title>Genomic Encyclopedia of Type Strains, Phase IV (KMG-IV): sequencing the most valuable type-strain genomes for metagenomic binning, comparative biology and taxonomic classification.</title>
        <authorList>
            <person name="Goeker M."/>
        </authorList>
    </citation>
    <scope>NUCLEOTIDE SEQUENCE [LARGE SCALE GENOMIC DNA]</scope>
    <source>
        <strain evidence="1 2">DSM 29762</strain>
    </source>
</reference>
<comment type="caution">
    <text evidence="1">The sequence shown here is derived from an EMBL/GenBank/DDBJ whole genome shotgun (WGS) entry which is preliminary data.</text>
</comment>
<proteinExistence type="predicted"/>
<dbReference type="InterPro" id="IPR024213">
    <property type="entry name" value="DUF3822"/>
</dbReference>
<keyword evidence="2" id="KW-1185">Reference proteome</keyword>
<dbReference type="CDD" id="cd24013">
    <property type="entry name" value="ASKHA_ATPase_BT3980-like"/>
    <property type="match status" value="1"/>
</dbReference>
<dbReference type="EMBL" id="JAATJJ010000001">
    <property type="protein sequence ID" value="NJB70436.1"/>
    <property type="molecule type" value="Genomic_DNA"/>
</dbReference>
<protein>
    <recommendedName>
        <fullName evidence="3">DUF3822 domain-containing protein</fullName>
    </recommendedName>
</protein>
<name>A0A846QN32_9FLAO</name>
<dbReference type="Gene3D" id="3.30.420.260">
    <property type="match status" value="1"/>
</dbReference>
<evidence type="ECO:0000313" key="2">
    <source>
        <dbReference type="Proteomes" id="UP000590442"/>
    </source>
</evidence>
<sequence>MTEKTTNNKVDSSSSDYKKLSIQASLNGLSFCVMDTIDNSLLLSKSVVFEKERNPYELQKELKTFLEKQNIHNANFSEVVVIHKNNLFSLVPKSLFNENELANYLKFNAKILESDHFAHDEIEPYDIVNVYVPFVNINNYIYELFGEFEFKHNATVLIQTLLNNHSNGKDPMCYVHVSKQQMEVTIISQKKLVFYNSFVYHSKEDFIYYLLFTLEQLKLDTETTLLRMFGSIDEGDDLHSLCHHYIKNVSIYVPENIPYLTTEVDKETIDFTVLNAL</sequence>
<dbReference type="RefSeq" id="WP_167961230.1">
    <property type="nucleotide sequence ID" value="NZ_JAATJJ010000001.1"/>
</dbReference>
<dbReference type="AlphaFoldDB" id="A0A846QN32"/>
<evidence type="ECO:0000313" key="1">
    <source>
        <dbReference type="EMBL" id="NJB70436.1"/>
    </source>
</evidence>
<dbReference type="Gene3D" id="3.30.420.250">
    <property type="match status" value="1"/>
</dbReference>
<accession>A0A846QN32</accession>
<evidence type="ECO:0008006" key="3">
    <source>
        <dbReference type="Google" id="ProtNLM"/>
    </source>
</evidence>
<gene>
    <name evidence="1" type="ORF">GGR42_000898</name>
</gene>